<dbReference type="AlphaFoldDB" id="A0A3N6P3J4"/>
<dbReference type="RefSeq" id="WP_124177950.1">
    <property type="nucleotide sequence ID" value="NZ_REFY01000003.1"/>
</dbReference>
<comment type="caution">
    <text evidence="1">The sequence shown here is derived from an EMBL/GenBank/DDBJ whole genome shotgun (WGS) entry which is preliminary data.</text>
</comment>
<dbReference type="PANTHER" id="PTHR39640:SF1">
    <property type="entry name" value="DUF790 FAMILY PROTEIN"/>
    <property type="match status" value="1"/>
</dbReference>
<sequence>MLTKDLLRISRAGGGYHPQFAAREHRPLAARVVGTYQGHVDETRGELEDALTDLERDADDFKLVRGFAALLERDATFETEAAIEPERARRAAFEAAEAVDVVTADERAMALVRAGESFGVSADDLERSFYADLDERQVLTEVDPRWDPDGLLAQYNLSLAQTALFDATELRVRSSDPNGLVSAVKRLRLMYEIRKRTENETSGDASNREVVVTGPTHLFRSTRRYGTRFARLLRTVASANAWHLEATIDDRGTERLLELSDDDPVGVPTADPVADVSFDSGIEADFAARFSDLDLEWDLVREPEPLATGTRVMIPDFSFEYEHASFRVFFEIMGFWTPEYVEKKLKQLEGLEEVELVVAVDESLGVGQEIAARDFRAIPYSGSVRIKDVVDVLREYERQLVAESAASLPGEIVPDDDVISLEKLANRHGVSVDALADVTVPEHDRIGRTLIRPTVIDALEEALDVGMDLADAESRLEEYGVSDSSAMLSRLGYRVEWDGLAGGTIVER</sequence>
<dbReference type="InterPro" id="IPR008508">
    <property type="entry name" value="Bax1"/>
</dbReference>
<protein>
    <submittedName>
        <fullName evidence="1">DUF790 family protein</fullName>
    </submittedName>
</protein>
<dbReference type="PIRSF" id="PIRSF019435">
    <property type="entry name" value="UCP019435"/>
    <property type="match status" value="1"/>
</dbReference>
<dbReference type="EMBL" id="REFY01000003">
    <property type="protein sequence ID" value="RQG89865.1"/>
    <property type="molecule type" value="Genomic_DNA"/>
</dbReference>
<proteinExistence type="predicted"/>
<dbReference type="Pfam" id="PF05626">
    <property type="entry name" value="DUF790"/>
    <property type="match status" value="1"/>
</dbReference>
<reference evidence="1 2" key="1">
    <citation type="submission" date="2018-10" db="EMBL/GenBank/DDBJ databases">
        <title>Natrarchaeobius chitinivorans gen. nov., sp. nov., and Natrarchaeobius haloalkaliphilus sp. nov., alkaliphilic, chitin-utilizing haloarchaea from hypersaline alkaline lakes.</title>
        <authorList>
            <person name="Sorokin D.Y."/>
            <person name="Elcheninov A.G."/>
            <person name="Kostrikina N.A."/>
            <person name="Bale N.J."/>
            <person name="Sinninghe Damste J.S."/>
            <person name="Khijniak T.V."/>
            <person name="Kublanov I.V."/>
            <person name="Toshchakov S.V."/>
        </authorList>
    </citation>
    <scope>NUCLEOTIDE SEQUENCE [LARGE SCALE GENOMIC DNA]</scope>
    <source>
        <strain evidence="1 2">AArcht-Sl</strain>
    </source>
</reference>
<name>A0A3N6P3J4_9EURY</name>
<evidence type="ECO:0000313" key="2">
    <source>
        <dbReference type="Proteomes" id="UP000273828"/>
    </source>
</evidence>
<gene>
    <name evidence="1" type="ORF">EA462_07570</name>
</gene>
<keyword evidence="2" id="KW-1185">Reference proteome</keyword>
<dbReference type="Proteomes" id="UP000273828">
    <property type="component" value="Unassembled WGS sequence"/>
</dbReference>
<accession>A0A3N6P3J4</accession>
<organism evidence="1 2">
    <name type="scientific">Natrarchaeobius halalkaliphilus</name>
    <dbReference type="NCBI Taxonomy" id="1679091"/>
    <lineage>
        <taxon>Archaea</taxon>
        <taxon>Methanobacteriati</taxon>
        <taxon>Methanobacteriota</taxon>
        <taxon>Stenosarchaea group</taxon>
        <taxon>Halobacteria</taxon>
        <taxon>Halobacteriales</taxon>
        <taxon>Natrialbaceae</taxon>
        <taxon>Natrarchaeobius</taxon>
    </lineage>
</organism>
<dbReference type="OrthoDB" id="57367at2157"/>
<dbReference type="PANTHER" id="PTHR39640">
    <property type="entry name" value="VNG6129C"/>
    <property type="match status" value="1"/>
</dbReference>
<evidence type="ECO:0000313" key="1">
    <source>
        <dbReference type="EMBL" id="RQG89865.1"/>
    </source>
</evidence>